<gene>
    <name evidence="3" type="ORF">EV210_10827</name>
</gene>
<proteinExistence type="predicted"/>
<evidence type="ECO:0000313" key="4">
    <source>
        <dbReference type="Proteomes" id="UP000295063"/>
    </source>
</evidence>
<dbReference type="AlphaFoldDB" id="A0A4R1PZQ6"/>
<sequence length="213" mass="23556">MINLSNRIAWVLLAAAGLLLPSLTPAAKVPAMAKTELIQSEGSFDLSILGEPLATKEQCIRYMQRVNPFPLITVPIETLVEYYWQQGVLENIRPDVAFAQAIHETGHFRYGGDVVPLQNNYAGIGTTGNKVRGHWFGSAQEGVTAQIQHLLAYASTAEPQGPIVDPRYQLVKTGKYFGQAITWTDLNGRWAVPGKTYGQKILKIHARILEEDK</sequence>
<organism evidence="3 4">
    <name type="scientific">Anaerospora hongkongensis</name>
    <dbReference type="NCBI Taxonomy" id="244830"/>
    <lineage>
        <taxon>Bacteria</taxon>
        <taxon>Bacillati</taxon>
        <taxon>Bacillota</taxon>
        <taxon>Negativicutes</taxon>
        <taxon>Selenomonadales</taxon>
        <taxon>Sporomusaceae</taxon>
        <taxon>Anaerospora</taxon>
    </lineage>
</organism>
<evidence type="ECO:0000259" key="2">
    <source>
        <dbReference type="Pfam" id="PF01832"/>
    </source>
</evidence>
<dbReference type="Gene3D" id="1.10.530.10">
    <property type="match status" value="1"/>
</dbReference>
<name>A0A4R1PZQ6_9FIRM</name>
<keyword evidence="4" id="KW-1185">Reference proteome</keyword>
<feature type="chain" id="PRO_5038852369" evidence="1">
    <location>
        <begin position="28"/>
        <end position="213"/>
    </location>
</feature>
<keyword evidence="1" id="KW-0732">Signal</keyword>
<dbReference type="GO" id="GO:0004040">
    <property type="term" value="F:amidase activity"/>
    <property type="evidence" value="ECO:0007669"/>
    <property type="project" value="InterPro"/>
</dbReference>
<evidence type="ECO:0000256" key="1">
    <source>
        <dbReference type="SAM" id="SignalP"/>
    </source>
</evidence>
<dbReference type="InterPro" id="IPR002901">
    <property type="entry name" value="MGlyc_endo_b_GlcNAc-like_dom"/>
</dbReference>
<reference evidence="3 4" key="1">
    <citation type="submission" date="2019-03" db="EMBL/GenBank/DDBJ databases">
        <title>Genomic Encyclopedia of Type Strains, Phase IV (KMG-IV): sequencing the most valuable type-strain genomes for metagenomic binning, comparative biology and taxonomic classification.</title>
        <authorList>
            <person name="Goeker M."/>
        </authorList>
    </citation>
    <scope>NUCLEOTIDE SEQUENCE [LARGE SCALE GENOMIC DNA]</scope>
    <source>
        <strain evidence="3 4">DSM 15969</strain>
    </source>
</reference>
<comment type="caution">
    <text evidence="3">The sequence shown here is derived from an EMBL/GenBank/DDBJ whole genome shotgun (WGS) entry which is preliminary data.</text>
</comment>
<protein>
    <submittedName>
        <fullName evidence="3">Mannosyl-glycoprotein endo-beta-N-acetylglucosaminidase</fullName>
    </submittedName>
</protein>
<feature type="signal peptide" evidence="1">
    <location>
        <begin position="1"/>
        <end position="27"/>
    </location>
</feature>
<dbReference type="RefSeq" id="WP_132080964.1">
    <property type="nucleotide sequence ID" value="NZ_SLUI01000008.1"/>
</dbReference>
<evidence type="ECO:0000313" key="3">
    <source>
        <dbReference type="EMBL" id="TCL36392.1"/>
    </source>
</evidence>
<feature type="domain" description="Mannosyl-glycoprotein endo-beta-N-acetylglucosamidase-like" evidence="2">
    <location>
        <begin position="83"/>
        <end position="207"/>
    </location>
</feature>
<dbReference type="Proteomes" id="UP000295063">
    <property type="component" value="Unassembled WGS sequence"/>
</dbReference>
<dbReference type="Pfam" id="PF01832">
    <property type="entry name" value="Glucosaminidase"/>
    <property type="match status" value="1"/>
</dbReference>
<dbReference type="EMBL" id="SLUI01000008">
    <property type="protein sequence ID" value="TCL36392.1"/>
    <property type="molecule type" value="Genomic_DNA"/>
</dbReference>
<accession>A0A4R1PZQ6</accession>
<dbReference type="OrthoDB" id="9763643at2"/>